<proteinExistence type="predicted"/>
<reference evidence="2" key="1">
    <citation type="submission" date="2018-07" db="EMBL/GenBank/DDBJ databases">
        <authorList>
            <person name="Ashton P.M."/>
            <person name="Dallman T."/>
            <person name="Nair S."/>
            <person name="De Pinna E."/>
            <person name="Peters T."/>
            <person name="Grant K."/>
        </authorList>
    </citation>
    <scope>NUCLEOTIDE SEQUENCE</scope>
    <source>
        <strain evidence="2">296838</strain>
    </source>
</reference>
<dbReference type="SUPFAM" id="SSF47413">
    <property type="entry name" value="lambda repressor-like DNA-binding domains"/>
    <property type="match status" value="1"/>
</dbReference>
<protein>
    <submittedName>
        <fullName evidence="2">Addiction module antidote protein, HigA family</fullName>
    </submittedName>
</protein>
<dbReference type="InterPro" id="IPR010982">
    <property type="entry name" value="Lambda_DNA-bd_dom_sf"/>
</dbReference>
<dbReference type="AlphaFoldDB" id="A0A5U8SUA9"/>
<dbReference type="GO" id="GO:0003677">
    <property type="term" value="F:DNA binding"/>
    <property type="evidence" value="ECO:0007669"/>
    <property type="project" value="UniProtKB-KW"/>
</dbReference>
<evidence type="ECO:0000256" key="1">
    <source>
        <dbReference type="ARBA" id="ARBA00023125"/>
    </source>
</evidence>
<name>A0A5U8SUA9_SALET</name>
<evidence type="ECO:0000313" key="2">
    <source>
        <dbReference type="EMBL" id="EBR9858907.1"/>
    </source>
</evidence>
<accession>A0A5U8SUA9</accession>
<organism evidence="2">
    <name type="scientific">Salmonella enterica subsp. enterica serovar Chester</name>
    <dbReference type="NCBI Taxonomy" id="149386"/>
    <lineage>
        <taxon>Bacteria</taxon>
        <taxon>Pseudomonadati</taxon>
        <taxon>Pseudomonadota</taxon>
        <taxon>Gammaproteobacteria</taxon>
        <taxon>Enterobacterales</taxon>
        <taxon>Enterobacteriaceae</taxon>
        <taxon>Salmonella</taxon>
    </lineage>
</organism>
<dbReference type="EMBL" id="AAGUAT010000049">
    <property type="protein sequence ID" value="EBR9858907.1"/>
    <property type="molecule type" value="Genomic_DNA"/>
</dbReference>
<sequence length="85" mass="9867">MRMYKPPHVGELITETLNELNLSIDILAEKLEMNVFETEQLVNGNLIITLPIAKRLSMTLGSSSSFWLNIQKNYYKRSSIENEFF</sequence>
<dbReference type="Gene3D" id="1.10.260.40">
    <property type="entry name" value="lambda repressor-like DNA-binding domains"/>
    <property type="match status" value="1"/>
</dbReference>
<dbReference type="PANTHER" id="PTHR36924">
    <property type="entry name" value="ANTITOXIN HIGA-1"/>
    <property type="match status" value="1"/>
</dbReference>
<dbReference type="PANTHER" id="PTHR36924:SF1">
    <property type="entry name" value="ANTITOXIN HIGA-1"/>
    <property type="match status" value="1"/>
</dbReference>
<dbReference type="InterPro" id="IPR013430">
    <property type="entry name" value="Toxin_antidote_HigA"/>
</dbReference>
<keyword evidence="1" id="KW-0238">DNA-binding</keyword>
<comment type="caution">
    <text evidence="2">The sequence shown here is derived from an EMBL/GenBank/DDBJ whole genome shotgun (WGS) entry which is preliminary data.</text>
</comment>
<gene>
    <name evidence="2" type="primary">higA</name>
    <name evidence="2" type="ORF">DS524_24465</name>
</gene>
<dbReference type="NCBIfam" id="TIGR02607">
    <property type="entry name" value="antidote_HigA"/>
    <property type="match status" value="1"/>
</dbReference>